<accession>A0A547P9L2</accession>
<dbReference type="InterPro" id="IPR036196">
    <property type="entry name" value="Ptyr_pPase_sf"/>
</dbReference>
<dbReference type="InterPro" id="IPR016919">
    <property type="entry name" value="UCP029416_PTP"/>
</dbReference>
<comment type="caution">
    <text evidence="1">The sequence shown here is derived from an EMBL/GenBank/DDBJ whole genome shotgun (WGS) entry which is preliminary data.</text>
</comment>
<dbReference type="SUPFAM" id="SSF52788">
    <property type="entry name" value="Phosphotyrosine protein phosphatases I"/>
    <property type="match status" value="1"/>
</dbReference>
<dbReference type="OrthoDB" id="7210484at2"/>
<organism evidence="1 2">
    <name type="scientific">Erythrobacter insulae</name>
    <dbReference type="NCBI Taxonomy" id="2584124"/>
    <lineage>
        <taxon>Bacteria</taxon>
        <taxon>Pseudomonadati</taxon>
        <taxon>Pseudomonadota</taxon>
        <taxon>Alphaproteobacteria</taxon>
        <taxon>Sphingomonadales</taxon>
        <taxon>Erythrobacteraceae</taxon>
        <taxon>Erythrobacter/Porphyrobacter group</taxon>
        <taxon>Erythrobacter</taxon>
    </lineage>
</organism>
<dbReference type="PIRSF" id="PIRSF029416">
    <property type="entry name" value="UCP029416_PTP"/>
    <property type="match status" value="1"/>
</dbReference>
<gene>
    <name evidence="1" type="ORF">FGU71_02325</name>
</gene>
<reference evidence="1 2" key="1">
    <citation type="submission" date="2019-06" db="EMBL/GenBank/DDBJ databases">
        <title>Erythrobacter insulae sp. nov., isolated from a tidal flat.</title>
        <authorList>
            <person name="Yoon J.-H."/>
        </authorList>
    </citation>
    <scope>NUCLEOTIDE SEQUENCE [LARGE SCALE GENOMIC DNA]</scope>
    <source>
        <strain evidence="1 2">JBTF-M21</strain>
    </source>
</reference>
<dbReference type="EMBL" id="VHJK01000001">
    <property type="protein sequence ID" value="TRD10816.1"/>
    <property type="molecule type" value="Genomic_DNA"/>
</dbReference>
<proteinExistence type="predicted"/>
<protein>
    <submittedName>
        <fullName evidence="1">Phosphotyrosine protein phosphatase</fullName>
    </submittedName>
</protein>
<evidence type="ECO:0000313" key="2">
    <source>
        <dbReference type="Proteomes" id="UP000316343"/>
    </source>
</evidence>
<sequence>MVSQNFLFVCGKNKLRSPTAEYIFANVAGINTLSAGVNRDAQERVSDELVEWADIIFVMERQHRTKLQKAHSAALKGARIVVLVIPDDYAFMDQRLVTLLKTKMSRWLPVQ</sequence>
<name>A0A547P9L2_9SPHN</name>
<dbReference type="Gene3D" id="3.40.50.2300">
    <property type="match status" value="1"/>
</dbReference>
<dbReference type="Proteomes" id="UP000316343">
    <property type="component" value="Unassembled WGS sequence"/>
</dbReference>
<dbReference type="AlphaFoldDB" id="A0A547P9L2"/>
<keyword evidence="2" id="KW-1185">Reference proteome</keyword>
<evidence type="ECO:0000313" key="1">
    <source>
        <dbReference type="EMBL" id="TRD10816.1"/>
    </source>
</evidence>